<reference evidence="2 3" key="1">
    <citation type="submission" date="2019-03" db="EMBL/GenBank/DDBJ databases">
        <title>Genomic Encyclopedia of Type Strains, Phase IV (KMG-IV): sequencing the most valuable type-strain genomes for metagenomic binning, comparative biology and taxonomic classification.</title>
        <authorList>
            <person name="Goeker M."/>
        </authorList>
    </citation>
    <scope>NUCLEOTIDE SEQUENCE [LARGE SCALE GENOMIC DNA]</scope>
    <source>
        <strain evidence="2 3">DSM 100055</strain>
    </source>
</reference>
<organism evidence="2 3">
    <name type="scientific">Hypnocyclicus thermotrophus</name>
    <dbReference type="NCBI Taxonomy" id="1627895"/>
    <lineage>
        <taxon>Bacteria</taxon>
        <taxon>Fusobacteriati</taxon>
        <taxon>Fusobacteriota</taxon>
        <taxon>Fusobacteriia</taxon>
        <taxon>Fusobacteriales</taxon>
        <taxon>Fusobacteriaceae</taxon>
        <taxon>Hypnocyclicus</taxon>
    </lineage>
</organism>
<evidence type="ECO:0000313" key="3">
    <source>
        <dbReference type="Proteomes" id="UP000294678"/>
    </source>
</evidence>
<keyword evidence="1" id="KW-0732">Signal</keyword>
<sequence>MKKKIIILLLILSSITFANIDGLGGASLNEHQTIKVYNNLVKTAKLAIKKNDFFVKEEIYDNIENFINIVNSYKNKSGHATEKTKKMINNLNKIILKLETIDGLGGASINQKSMVERYKKTITLADKAIKTGKNKNIAKREVNDLLDFITKWKSSQSSGAKKYLNDFEKTLKMKYNKL</sequence>
<dbReference type="RefSeq" id="WP_134112051.1">
    <property type="nucleotide sequence ID" value="NZ_SOBG01000001.1"/>
</dbReference>
<name>A0AA46E0D4_9FUSO</name>
<evidence type="ECO:0000256" key="1">
    <source>
        <dbReference type="SAM" id="SignalP"/>
    </source>
</evidence>
<comment type="caution">
    <text evidence="2">The sequence shown here is derived from an EMBL/GenBank/DDBJ whole genome shotgun (WGS) entry which is preliminary data.</text>
</comment>
<accession>A0AA46E0D4</accession>
<proteinExistence type="predicted"/>
<dbReference type="AlphaFoldDB" id="A0AA46E0D4"/>
<dbReference type="EMBL" id="SOBG01000001">
    <property type="protein sequence ID" value="TDT72421.1"/>
    <property type="molecule type" value="Genomic_DNA"/>
</dbReference>
<gene>
    <name evidence="2" type="ORF">EV215_0227</name>
</gene>
<dbReference type="Proteomes" id="UP000294678">
    <property type="component" value="Unassembled WGS sequence"/>
</dbReference>
<feature type="signal peptide" evidence="1">
    <location>
        <begin position="1"/>
        <end position="18"/>
    </location>
</feature>
<keyword evidence="3" id="KW-1185">Reference proteome</keyword>
<feature type="chain" id="PRO_5041210762" evidence="1">
    <location>
        <begin position="19"/>
        <end position="178"/>
    </location>
</feature>
<protein>
    <submittedName>
        <fullName evidence="2">Uncharacterized protein</fullName>
    </submittedName>
</protein>
<evidence type="ECO:0000313" key="2">
    <source>
        <dbReference type="EMBL" id="TDT72421.1"/>
    </source>
</evidence>